<dbReference type="PANTHER" id="PTHR42852:SF6">
    <property type="entry name" value="THIOL:DISULFIDE INTERCHANGE PROTEIN DSBE"/>
    <property type="match status" value="1"/>
</dbReference>
<dbReference type="InterPro" id="IPR013766">
    <property type="entry name" value="Thioredoxin_domain"/>
</dbReference>
<organism evidence="8">
    <name type="scientific">uncultured Friedmanniella sp</name>
    <dbReference type="NCBI Taxonomy" id="335381"/>
    <lineage>
        <taxon>Bacteria</taxon>
        <taxon>Bacillati</taxon>
        <taxon>Actinomycetota</taxon>
        <taxon>Actinomycetes</taxon>
        <taxon>Propionibacteriales</taxon>
        <taxon>Nocardioidaceae</taxon>
        <taxon>Friedmanniella</taxon>
        <taxon>environmental samples</taxon>
    </lineage>
</organism>
<evidence type="ECO:0000256" key="3">
    <source>
        <dbReference type="ARBA" id="ARBA00022968"/>
    </source>
</evidence>
<dbReference type="InterPro" id="IPR050553">
    <property type="entry name" value="Thioredoxin_ResA/DsbE_sf"/>
</dbReference>
<dbReference type="SUPFAM" id="SSF52833">
    <property type="entry name" value="Thioredoxin-like"/>
    <property type="match status" value="1"/>
</dbReference>
<evidence type="ECO:0000256" key="4">
    <source>
        <dbReference type="ARBA" id="ARBA00023157"/>
    </source>
</evidence>
<dbReference type="Pfam" id="PF00578">
    <property type="entry name" value="AhpC-TSA"/>
    <property type="match status" value="1"/>
</dbReference>
<dbReference type="CDD" id="cd02966">
    <property type="entry name" value="TlpA_like_family"/>
    <property type="match status" value="1"/>
</dbReference>
<dbReference type="InterPro" id="IPR017937">
    <property type="entry name" value="Thioredoxin_CS"/>
</dbReference>
<dbReference type="GO" id="GO:0030313">
    <property type="term" value="C:cell envelope"/>
    <property type="evidence" value="ECO:0007669"/>
    <property type="project" value="UniProtKB-SubCell"/>
</dbReference>
<keyword evidence="5" id="KW-0676">Redox-active center</keyword>
<keyword evidence="2" id="KW-0201">Cytochrome c-type biogenesis</keyword>
<dbReference type="InterPro" id="IPR000866">
    <property type="entry name" value="AhpC/TSA"/>
</dbReference>
<keyword evidence="3" id="KW-0812">Transmembrane</keyword>
<dbReference type="GO" id="GO:0017004">
    <property type="term" value="P:cytochrome complex assembly"/>
    <property type="evidence" value="ECO:0007669"/>
    <property type="project" value="UniProtKB-KW"/>
</dbReference>
<proteinExistence type="predicted"/>
<feature type="chain" id="PRO_5026717539" evidence="6">
    <location>
        <begin position="36"/>
        <end position="203"/>
    </location>
</feature>
<name>A0A6J4KJU8_9ACTN</name>
<feature type="signal peptide" evidence="6">
    <location>
        <begin position="1"/>
        <end position="35"/>
    </location>
</feature>
<protein>
    <submittedName>
        <fullName evidence="8">Thiol:disulfide oxidoreductase related to ResA</fullName>
    </submittedName>
</protein>
<evidence type="ECO:0000256" key="5">
    <source>
        <dbReference type="ARBA" id="ARBA00023284"/>
    </source>
</evidence>
<reference evidence="8" key="1">
    <citation type="submission" date="2020-02" db="EMBL/GenBank/DDBJ databases">
        <authorList>
            <person name="Meier V. D."/>
        </authorList>
    </citation>
    <scope>NUCLEOTIDE SEQUENCE</scope>
    <source>
        <strain evidence="8">AVDCRST_MAG61</strain>
    </source>
</reference>
<comment type="subcellular location">
    <subcellularLocation>
        <location evidence="1">Cell envelope</location>
    </subcellularLocation>
</comment>
<evidence type="ECO:0000256" key="1">
    <source>
        <dbReference type="ARBA" id="ARBA00004196"/>
    </source>
</evidence>
<evidence type="ECO:0000256" key="6">
    <source>
        <dbReference type="SAM" id="SignalP"/>
    </source>
</evidence>
<dbReference type="PANTHER" id="PTHR42852">
    <property type="entry name" value="THIOL:DISULFIDE INTERCHANGE PROTEIN DSBE"/>
    <property type="match status" value="1"/>
</dbReference>
<dbReference type="InterPro" id="IPR036249">
    <property type="entry name" value="Thioredoxin-like_sf"/>
</dbReference>
<evidence type="ECO:0000313" key="8">
    <source>
        <dbReference type="EMBL" id="CAA9306469.1"/>
    </source>
</evidence>
<dbReference type="Gene3D" id="3.40.30.10">
    <property type="entry name" value="Glutaredoxin"/>
    <property type="match status" value="1"/>
</dbReference>
<accession>A0A6J4KJU8</accession>
<dbReference type="GO" id="GO:0016209">
    <property type="term" value="F:antioxidant activity"/>
    <property type="evidence" value="ECO:0007669"/>
    <property type="project" value="InterPro"/>
</dbReference>
<feature type="domain" description="Thioredoxin" evidence="7">
    <location>
        <begin position="59"/>
        <end position="201"/>
    </location>
</feature>
<dbReference type="EMBL" id="CADCTT010000198">
    <property type="protein sequence ID" value="CAA9306469.1"/>
    <property type="molecule type" value="Genomic_DNA"/>
</dbReference>
<keyword evidence="3" id="KW-0735">Signal-anchor</keyword>
<keyword evidence="6" id="KW-0732">Signal</keyword>
<dbReference type="PROSITE" id="PS00194">
    <property type="entry name" value="THIOREDOXIN_1"/>
    <property type="match status" value="1"/>
</dbReference>
<dbReference type="PROSITE" id="PS51257">
    <property type="entry name" value="PROKAR_LIPOPROTEIN"/>
    <property type="match status" value="1"/>
</dbReference>
<keyword evidence="4" id="KW-1015">Disulfide bond</keyword>
<dbReference type="GO" id="GO:0016491">
    <property type="term" value="F:oxidoreductase activity"/>
    <property type="evidence" value="ECO:0007669"/>
    <property type="project" value="InterPro"/>
</dbReference>
<evidence type="ECO:0000256" key="2">
    <source>
        <dbReference type="ARBA" id="ARBA00022748"/>
    </source>
</evidence>
<evidence type="ECO:0000259" key="7">
    <source>
        <dbReference type="PROSITE" id="PS51352"/>
    </source>
</evidence>
<sequence>MVTRPRPTPTPAALLRAAAAGLALVLLAGCSAAGADEAASSTGQEGYVGVQGNLTQIPPAERTVLPTVSGTSLDGRPLSTADYRGQVVVVNVWGSWCAPCRAEAPALQKASTATRGTAQFLGITTRDNDPAQARAFVRAFGIGYPSIYDPDGKALLTFAGTLPPSAIPSTMILDTKGRLAVRVLGEVSERTLIAMVDDVAAGK</sequence>
<gene>
    <name evidence="8" type="ORF">AVDCRST_MAG61-1466</name>
</gene>
<dbReference type="AlphaFoldDB" id="A0A6J4KJU8"/>
<dbReference type="PROSITE" id="PS51352">
    <property type="entry name" value="THIOREDOXIN_2"/>
    <property type="match status" value="1"/>
</dbReference>